<evidence type="ECO:0000313" key="1">
    <source>
        <dbReference type="EMBL" id="KFN89007.1"/>
    </source>
</evidence>
<reference evidence="1 2" key="1">
    <citation type="submission" date="2014-08" db="EMBL/GenBank/DDBJ databases">
        <title>Genome sequence of Tetragenococcus muriaticus.</title>
        <authorList>
            <person name="Chuea-nongthon C."/>
            <person name="Rodtong S."/>
            <person name="Yongsawatdigul J."/>
            <person name="Steele J.L."/>
            <person name="Liu X.-y."/>
            <person name="Speers J."/>
            <person name="Glasner J.D."/>
            <person name="Neeno-Eckwall E.C."/>
        </authorList>
    </citation>
    <scope>NUCLEOTIDE SEQUENCE [LARGE SCALE GENOMIC DNA]</scope>
    <source>
        <strain evidence="1 2">3MR10-3</strain>
    </source>
</reference>
<dbReference type="RefSeq" id="WP_010003551.1">
    <property type="nucleotide sequence ID" value="NZ_JPVT01000267.1"/>
</dbReference>
<sequence length="105" mass="12110">MIYATGISFNENDVHDLKSIVQIKLESTEDETWTVDDEKIQGWYKKEAIHIWLKSKGEQGFKIKVKLSPYSELEAVESNGVKYVRAVADDTEKNNLLKLKAYTEQ</sequence>
<dbReference type="InterPro" id="IPR024997">
    <property type="entry name" value="DUF3892"/>
</dbReference>
<dbReference type="AlphaFoldDB" id="A0A091BYY9"/>
<dbReference type="Pfam" id="PF13031">
    <property type="entry name" value="DUF3892"/>
    <property type="match status" value="1"/>
</dbReference>
<gene>
    <name evidence="1" type="ORF">TMU3MR103_2273</name>
</gene>
<dbReference type="PATRIC" id="fig|1302648.3.peg.2220"/>
<accession>A0A091BYY9</accession>
<dbReference type="Proteomes" id="UP000029381">
    <property type="component" value="Unassembled WGS sequence"/>
</dbReference>
<organism evidence="1 2">
    <name type="scientific">Tetragenococcus muriaticus 3MR10-3</name>
    <dbReference type="NCBI Taxonomy" id="1302648"/>
    <lineage>
        <taxon>Bacteria</taxon>
        <taxon>Bacillati</taxon>
        <taxon>Bacillota</taxon>
        <taxon>Bacilli</taxon>
        <taxon>Lactobacillales</taxon>
        <taxon>Enterococcaceae</taxon>
        <taxon>Tetragenococcus</taxon>
    </lineage>
</organism>
<keyword evidence="2" id="KW-1185">Reference proteome</keyword>
<dbReference type="EMBL" id="JPVT01000267">
    <property type="protein sequence ID" value="KFN89007.1"/>
    <property type="molecule type" value="Genomic_DNA"/>
</dbReference>
<protein>
    <recommendedName>
        <fullName evidence="3">DUF3892 domain-containing protein</fullName>
    </recommendedName>
</protein>
<name>A0A091BYY9_9ENTE</name>
<proteinExistence type="predicted"/>
<comment type="caution">
    <text evidence="1">The sequence shown here is derived from an EMBL/GenBank/DDBJ whole genome shotgun (WGS) entry which is preliminary data.</text>
</comment>
<evidence type="ECO:0008006" key="3">
    <source>
        <dbReference type="Google" id="ProtNLM"/>
    </source>
</evidence>
<evidence type="ECO:0000313" key="2">
    <source>
        <dbReference type="Proteomes" id="UP000029381"/>
    </source>
</evidence>